<keyword evidence="1" id="KW-0812">Transmembrane</keyword>
<reference evidence="2" key="1">
    <citation type="submission" date="2021-05" db="EMBL/GenBank/DDBJ databases">
        <authorList>
            <person name="Alioto T."/>
            <person name="Alioto T."/>
            <person name="Gomez Garrido J."/>
        </authorList>
    </citation>
    <scope>NUCLEOTIDE SEQUENCE</scope>
</reference>
<evidence type="ECO:0000256" key="1">
    <source>
        <dbReference type="SAM" id="Phobius"/>
    </source>
</evidence>
<proteinExistence type="predicted"/>
<keyword evidence="1" id="KW-0472">Membrane</keyword>
<accession>A0A8D9A355</accession>
<dbReference type="EMBL" id="HBUF01550400">
    <property type="protein sequence ID" value="CAG6758734.1"/>
    <property type="molecule type" value="Transcribed_RNA"/>
</dbReference>
<organism evidence="2">
    <name type="scientific">Cacopsylla melanoneura</name>
    <dbReference type="NCBI Taxonomy" id="428564"/>
    <lineage>
        <taxon>Eukaryota</taxon>
        <taxon>Metazoa</taxon>
        <taxon>Ecdysozoa</taxon>
        <taxon>Arthropoda</taxon>
        <taxon>Hexapoda</taxon>
        <taxon>Insecta</taxon>
        <taxon>Pterygota</taxon>
        <taxon>Neoptera</taxon>
        <taxon>Paraneoptera</taxon>
        <taxon>Hemiptera</taxon>
        <taxon>Sternorrhyncha</taxon>
        <taxon>Psylloidea</taxon>
        <taxon>Psyllidae</taxon>
        <taxon>Psyllinae</taxon>
        <taxon>Cacopsylla</taxon>
    </lineage>
</organism>
<evidence type="ECO:0000313" key="2">
    <source>
        <dbReference type="EMBL" id="CAG6758734.1"/>
    </source>
</evidence>
<keyword evidence="1" id="KW-1133">Transmembrane helix</keyword>
<feature type="transmembrane region" description="Helical" evidence="1">
    <location>
        <begin position="102"/>
        <end position="126"/>
    </location>
</feature>
<dbReference type="AlphaFoldDB" id="A0A8D9A355"/>
<protein>
    <submittedName>
        <fullName evidence="2">Uncharacterized protein</fullName>
    </submittedName>
</protein>
<name>A0A8D9A355_9HEMI</name>
<sequence length="140" mass="16458">MKANQSLPDIYFEILNAREYAIYLMRICIITKFNVLEPLDINHLEWKTRQLKLTFDDCQNANATNLYKCSPNNTINEGSIYAQNFLSALESVCKDIEPPYDWMYYLIIIFSAISFLGFIIILKFLINKLLIFFPVLRNNQ</sequence>